<comment type="caution">
    <text evidence="2">The sequence shown here is derived from an EMBL/GenBank/DDBJ whole genome shotgun (WGS) entry which is preliminary data.</text>
</comment>
<name>A0A0R0D210_9GAMM</name>
<dbReference type="AlphaFoldDB" id="A0A0R0D210"/>
<evidence type="ECO:0000256" key="1">
    <source>
        <dbReference type="SAM" id="SignalP"/>
    </source>
</evidence>
<dbReference type="EMBL" id="LDJK01000011">
    <property type="protein sequence ID" value="KRG76111.1"/>
    <property type="molecule type" value="Genomic_DNA"/>
</dbReference>
<evidence type="ECO:0000313" key="2">
    <source>
        <dbReference type="EMBL" id="KRG76111.1"/>
    </source>
</evidence>
<dbReference type="PATRIC" id="fig|517011.3.peg.179"/>
<dbReference type="RefSeq" id="WP_152983382.1">
    <property type="nucleotide sequence ID" value="NZ_LDJK01000011.1"/>
</dbReference>
<feature type="chain" id="PRO_5006394947" description="DUF5625 domain-containing protein" evidence="1">
    <location>
        <begin position="23"/>
        <end position="214"/>
    </location>
</feature>
<organism evidence="2 3">
    <name type="scientific">Stenotrophomonas chelatiphaga</name>
    <dbReference type="NCBI Taxonomy" id="517011"/>
    <lineage>
        <taxon>Bacteria</taxon>
        <taxon>Pseudomonadati</taxon>
        <taxon>Pseudomonadota</taxon>
        <taxon>Gammaproteobacteria</taxon>
        <taxon>Lysobacterales</taxon>
        <taxon>Lysobacteraceae</taxon>
        <taxon>Stenotrophomonas</taxon>
    </lineage>
</organism>
<dbReference type="Proteomes" id="UP000051386">
    <property type="component" value="Unassembled WGS sequence"/>
</dbReference>
<protein>
    <recommendedName>
        <fullName evidence="4">DUF5625 domain-containing protein</fullName>
    </recommendedName>
</protein>
<accession>A0A0R0D210</accession>
<evidence type="ECO:0008006" key="4">
    <source>
        <dbReference type="Google" id="ProtNLM"/>
    </source>
</evidence>
<reference evidence="2 3" key="1">
    <citation type="submission" date="2015-05" db="EMBL/GenBank/DDBJ databases">
        <title>Genome sequencing and analysis of members of genus Stenotrophomonas.</title>
        <authorList>
            <person name="Patil P.P."/>
            <person name="Midha S."/>
            <person name="Patil P.B."/>
        </authorList>
    </citation>
    <scope>NUCLEOTIDE SEQUENCE [LARGE SCALE GENOMIC DNA]</scope>
    <source>
        <strain evidence="2 3">DSM 21508</strain>
    </source>
</reference>
<evidence type="ECO:0000313" key="3">
    <source>
        <dbReference type="Proteomes" id="UP000051386"/>
    </source>
</evidence>
<keyword evidence="1" id="KW-0732">Signal</keyword>
<keyword evidence="3" id="KW-1185">Reference proteome</keyword>
<sequence length="214" mass="22699">MLTSAPGRLRTTALFVALAALAACSGSAPDAPDVAPLDAAQAAARTQVPLTRPVALDKPGVIADLEFDLPPPGELAWSSLIIGVRIEGTEVKSFIAYSDLIVRGGLPARVHLQRIEGEQRNDVPLLRIGPDLRERIAIGEDGFTPGVRAAGLDGTMLYEAGLEREGMLSDVLSFARASAPAPGRYHLRVELLEPRPLLQGKPAELIIGYNARAK</sequence>
<proteinExistence type="predicted"/>
<gene>
    <name evidence="2" type="ORF">ABB28_04015</name>
</gene>
<feature type="signal peptide" evidence="1">
    <location>
        <begin position="1"/>
        <end position="22"/>
    </location>
</feature>